<comment type="catalytic activity">
    <reaction evidence="6">
        <text>D-glyceraldehyde + pyruvate = 2-dehydro-3-deoxy-L-galactonate</text>
        <dbReference type="Rhea" id="RHEA:80055"/>
        <dbReference type="ChEBI" id="CHEBI:15361"/>
        <dbReference type="ChEBI" id="CHEBI:17378"/>
        <dbReference type="ChEBI" id="CHEBI:75545"/>
    </reaction>
</comment>
<dbReference type="AlphaFoldDB" id="A0A4R3J8C5"/>
<dbReference type="InterPro" id="IPR015813">
    <property type="entry name" value="Pyrv/PenolPyrv_kinase-like_dom"/>
</dbReference>
<evidence type="ECO:0000256" key="7">
    <source>
        <dbReference type="ARBA" id="ARBA00068169"/>
    </source>
</evidence>
<sequence length="258" mass="27078">MVDLPRNPFKEALKQGKVQLGLWACIPDSFVAEMLADTGYDWILLDTEHSPTDLRIIASQLQAAEGGAAHMVVRPAANDPVLIKLFLDIGAQSLLLPMVNTAEEARAAVAATRYPPEGIRGVAGVTRASRYGKVANYAERAAEAICVLVQAETVEAINNVEEIAAVEGVDGVFIGPADLAASMGFPGQPAHPEVVAVIEKATAKIAAVGKPAGILTFRGDIVRSVAARGARFIAVGADISLLQASAEKLLTEFADLKT</sequence>
<evidence type="ECO:0000256" key="1">
    <source>
        <dbReference type="ARBA" id="ARBA00001968"/>
    </source>
</evidence>
<protein>
    <recommendedName>
        <fullName evidence="7">Hydroxypyruvate/pyruvate aldolase</fullName>
    </recommendedName>
</protein>
<evidence type="ECO:0000259" key="8">
    <source>
        <dbReference type="Pfam" id="PF03328"/>
    </source>
</evidence>
<comment type="caution">
    <text evidence="9">The sequence shown here is derived from an EMBL/GenBank/DDBJ whole genome shotgun (WGS) entry which is preliminary data.</text>
</comment>
<dbReference type="GO" id="GO:0046872">
    <property type="term" value="F:metal ion binding"/>
    <property type="evidence" value="ECO:0007669"/>
    <property type="project" value="UniProtKB-KW"/>
</dbReference>
<evidence type="ECO:0000256" key="3">
    <source>
        <dbReference type="ARBA" id="ARBA00022723"/>
    </source>
</evidence>
<keyword evidence="10" id="KW-1185">Reference proteome</keyword>
<comment type="similarity">
    <text evidence="2">Belongs to the HpcH/HpaI aldolase family.</text>
</comment>
<evidence type="ECO:0000313" key="9">
    <source>
        <dbReference type="EMBL" id="TCS60780.1"/>
    </source>
</evidence>
<dbReference type="FunFam" id="3.20.20.60:FF:000004">
    <property type="entry name" value="5-keto-4-deoxy-D-glucarate aldolase"/>
    <property type="match status" value="1"/>
</dbReference>
<dbReference type="EMBL" id="SLZU01000013">
    <property type="protein sequence ID" value="TCS60780.1"/>
    <property type="molecule type" value="Genomic_DNA"/>
</dbReference>
<dbReference type="Proteomes" id="UP000295696">
    <property type="component" value="Unassembled WGS sequence"/>
</dbReference>
<dbReference type="InterPro" id="IPR050251">
    <property type="entry name" value="HpcH-HpaI_aldolase"/>
</dbReference>
<evidence type="ECO:0000256" key="6">
    <source>
        <dbReference type="ARBA" id="ARBA00045074"/>
    </source>
</evidence>
<name>A0A4R3J8C5_9RHOB</name>
<dbReference type="PANTHER" id="PTHR30502">
    <property type="entry name" value="2-KETO-3-DEOXY-L-RHAMNONATE ALDOLASE"/>
    <property type="match status" value="1"/>
</dbReference>
<dbReference type="PANTHER" id="PTHR30502:SF0">
    <property type="entry name" value="PHOSPHOENOLPYRUVATE CARBOXYLASE FAMILY PROTEIN"/>
    <property type="match status" value="1"/>
</dbReference>
<dbReference type="SUPFAM" id="SSF51621">
    <property type="entry name" value="Phosphoenolpyruvate/pyruvate domain"/>
    <property type="match status" value="1"/>
</dbReference>
<dbReference type="GO" id="GO:0016832">
    <property type="term" value="F:aldehyde-lyase activity"/>
    <property type="evidence" value="ECO:0007669"/>
    <property type="project" value="UniProtKB-ARBA"/>
</dbReference>
<evidence type="ECO:0000256" key="5">
    <source>
        <dbReference type="ARBA" id="ARBA00023317"/>
    </source>
</evidence>
<evidence type="ECO:0000256" key="4">
    <source>
        <dbReference type="ARBA" id="ARBA00023239"/>
    </source>
</evidence>
<comment type="cofactor">
    <cofactor evidence="1">
        <name>a divalent metal cation</name>
        <dbReference type="ChEBI" id="CHEBI:60240"/>
    </cofactor>
</comment>
<keyword evidence="3" id="KW-0479">Metal-binding</keyword>
<feature type="domain" description="HpcH/HpaI aldolase/citrate lyase" evidence="8">
    <location>
        <begin position="19"/>
        <end position="242"/>
    </location>
</feature>
<dbReference type="RefSeq" id="WP_132246951.1">
    <property type="nucleotide sequence ID" value="NZ_SLZU01000013.1"/>
</dbReference>
<dbReference type="OrthoDB" id="9802624at2"/>
<proteinExistence type="inferred from homology"/>
<keyword evidence="4" id="KW-0456">Lyase</keyword>
<organism evidence="9 10">
    <name type="scientific">Primorskyibacter sedentarius</name>
    <dbReference type="NCBI Taxonomy" id="745311"/>
    <lineage>
        <taxon>Bacteria</taxon>
        <taxon>Pseudomonadati</taxon>
        <taxon>Pseudomonadota</taxon>
        <taxon>Alphaproteobacteria</taxon>
        <taxon>Rhodobacterales</taxon>
        <taxon>Roseobacteraceae</taxon>
        <taxon>Primorskyibacter</taxon>
    </lineage>
</organism>
<keyword evidence="5" id="KW-0670">Pyruvate</keyword>
<dbReference type="Pfam" id="PF03328">
    <property type="entry name" value="HpcH_HpaI"/>
    <property type="match status" value="1"/>
</dbReference>
<dbReference type="InterPro" id="IPR005000">
    <property type="entry name" value="Aldolase/citrate-lyase_domain"/>
</dbReference>
<reference evidence="9 10" key="1">
    <citation type="submission" date="2019-03" db="EMBL/GenBank/DDBJ databases">
        <title>Genomic Encyclopedia of Type Strains, Phase IV (KMG-IV): sequencing the most valuable type-strain genomes for metagenomic binning, comparative biology and taxonomic classification.</title>
        <authorList>
            <person name="Goeker M."/>
        </authorList>
    </citation>
    <scope>NUCLEOTIDE SEQUENCE [LARGE SCALE GENOMIC DNA]</scope>
    <source>
        <strain evidence="9 10">DSM 104836</strain>
    </source>
</reference>
<dbReference type="InterPro" id="IPR040442">
    <property type="entry name" value="Pyrv_kinase-like_dom_sf"/>
</dbReference>
<gene>
    <name evidence="9" type="ORF">EDD52_11373</name>
</gene>
<dbReference type="Gene3D" id="3.20.20.60">
    <property type="entry name" value="Phosphoenolpyruvate-binding domains"/>
    <property type="match status" value="1"/>
</dbReference>
<evidence type="ECO:0000313" key="10">
    <source>
        <dbReference type="Proteomes" id="UP000295696"/>
    </source>
</evidence>
<dbReference type="GO" id="GO:0005737">
    <property type="term" value="C:cytoplasm"/>
    <property type="evidence" value="ECO:0007669"/>
    <property type="project" value="TreeGrafter"/>
</dbReference>
<evidence type="ECO:0000256" key="2">
    <source>
        <dbReference type="ARBA" id="ARBA00005568"/>
    </source>
</evidence>
<accession>A0A4R3J8C5</accession>